<dbReference type="GO" id="GO:0034038">
    <property type="term" value="F:deoxyhypusine synthase activity"/>
    <property type="evidence" value="ECO:0007669"/>
    <property type="project" value="UniProtKB-EC"/>
</dbReference>
<protein>
    <submittedName>
        <fullName evidence="3">Deoxyhypusine synthase</fullName>
        <ecNumber evidence="3">2.5.1.46</ecNumber>
    </submittedName>
</protein>
<dbReference type="Pfam" id="PF01916">
    <property type="entry name" value="DS"/>
    <property type="match status" value="1"/>
</dbReference>
<dbReference type="PANTHER" id="PTHR11703">
    <property type="entry name" value="DEOXYHYPUSINE SYNTHASE"/>
    <property type="match status" value="1"/>
</dbReference>
<dbReference type="GO" id="GO:0005737">
    <property type="term" value="C:cytoplasm"/>
    <property type="evidence" value="ECO:0007669"/>
    <property type="project" value="TreeGrafter"/>
</dbReference>
<comment type="caution">
    <text evidence="3">The sequence shown here is derived from an EMBL/GenBank/DDBJ whole genome shotgun (WGS) entry which is preliminary data.</text>
</comment>
<sequence>MFVEDISLDKGVSAVQLLKAMGRMGGFMGFHLAQALEILKEAVTDKSCLKAISFTGNLVATGLRGVFVELLRRRMFDVVFTTCGALDHDIARTRSAYRVGSFDADDWELAEKNIHRLGSVFIDQESYGLVIEREAARLLEKIGKNAEVSVHRLCWMLGEQLASENSFLYWCWRNNIPVFVPGFADGALGYQVWLQGRSKGVKVGMTADMDLINEIMWKARKKAGLVIGGGISKHHLLWWSQFGGEGLDMAVYISSADEYDGSLSGARPREAVTWHKVSPKSKHVFVKADATVVLPFLALALIQSVEG</sequence>
<evidence type="ECO:0000256" key="1">
    <source>
        <dbReference type="ARBA" id="ARBA00009892"/>
    </source>
</evidence>
<dbReference type="AlphaFoldDB" id="A0A7C5L8D1"/>
<dbReference type="SUPFAM" id="SSF52467">
    <property type="entry name" value="DHS-like NAD/FAD-binding domain"/>
    <property type="match status" value="1"/>
</dbReference>
<dbReference type="InterPro" id="IPR002773">
    <property type="entry name" value="Deoxyhypusine_synthase"/>
</dbReference>
<dbReference type="Gene3D" id="3.40.910.10">
    <property type="entry name" value="Deoxyhypusine synthase"/>
    <property type="match status" value="1"/>
</dbReference>
<evidence type="ECO:0000256" key="2">
    <source>
        <dbReference type="ARBA" id="ARBA00023027"/>
    </source>
</evidence>
<dbReference type="InterPro" id="IPR036982">
    <property type="entry name" value="Deoxyhypusine_synthase_sf"/>
</dbReference>
<proteinExistence type="inferred from homology"/>
<comment type="similarity">
    <text evidence="1">Belongs to the deoxyhypusine synthase family.</text>
</comment>
<organism evidence="3">
    <name type="scientific">Caldiarchaeum subterraneum</name>
    <dbReference type="NCBI Taxonomy" id="311458"/>
    <lineage>
        <taxon>Archaea</taxon>
        <taxon>Nitrososphaerota</taxon>
        <taxon>Candidatus Caldarchaeales</taxon>
        <taxon>Candidatus Caldarchaeaceae</taxon>
        <taxon>Candidatus Caldarchaeum</taxon>
    </lineage>
</organism>
<name>A0A7C5L8D1_CALS0</name>
<dbReference type="EMBL" id="DRWN01000068">
    <property type="protein sequence ID" value="HHK69117.1"/>
    <property type="molecule type" value="Genomic_DNA"/>
</dbReference>
<dbReference type="InterPro" id="IPR029035">
    <property type="entry name" value="DHS-like_NAD/FAD-binding_dom"/>
</dbReference>
<keyword evidence="2" id="KW-0520">NAD</keyword>
<dbReference type="NCBIfam" id="NF002294">
    <property type="entry name" value="PRK01221.1"/>
    <property type="match status" value="1"/>
</dbReference>
<accession>A0A7C5L8D1</accession>
<gene>
    <name evidence="3" type="ORF">ENM11_08245</name>
</gene>
<keyword evidence="3" id="KW-0808">Transferase</keyword>
<dbReference type="PANTHER" id="PTHR11703:SF0">
    <property type="entry name" value="DEOXYHYPUSINE SYNTHASE"/>
    <property type="match status" value="1"/>
</dbReference>
<dbReference type="EC" id="2.5.1.46" evidence="3"/>
<evidence type="ECO:0000313" key="3">
    <source>
        <dbReference type="EMBL" id="HHK69117.1"/>
    </source>
</evidence>
<reference evidence="3" key="1">
    <citation type="journal article" date="2020" name="mSystems">
        <title>Genome- and Community-Level Interaction Insights into Carbon Utilization and Element Cycling Functions of Hydrothermarchaeota in Hydrothermal Sediment.</title>
        <authorList>
            <person name="Zhou Z."/>
            <person name="Liu Y."/>
            <person name="Xu W."/>
            <person name="Pan J."/>
            <person name="Luo Z.H."/>
            <person name="Li M."/>
        </authorList>
    </citation>
    <scope>NUCLEOTIDE SEQUENCE [LARGE SCALE GENOMIC DNA]</scope>
    <source>
        <strain evidence="3">SpSt-1056</strain>
    </source>
</reference>